<comment type="caution">
    <text evidence="2">The sequence shown here is derived from an EMBL/GenBank/DDBJ whole genome shotgun (WGS) entry which is preliminary data.</text>
</comment>
<feature type="region of interest" description="Disordered" evidence="1">
    <location>
        <begin position="54"/>
        <end position="73"/>
    </location>
</feature>
<reference evidence="2 3" key="2">
    <citation type="journal article" date="2022" name="Mol. Biol. Evol.">
        <title>Comparative Genomics Reveals Insights into the Divergent Evolution of Astigmatic Mites and Household Pest Adaptations.</title>
        <authorList>
            <person name="Xiong Q."/>
            <person name="Wan A.T."/>
            <person name="Liu X."/>
            <person name="Fung C.S."/>
            <person name="Xiao X."/>
            <person name="Malainual N."/>
            <person name="Hou J."/>
            <person name="Wang L."/>
            <person name="Wang M."/>
            <person name="Yang K.Y."/>
            <person name="Cui Y."/>
            <person name="Leung E.L."/>
            <person name="Nong W."/>
            <person name="Shin S.K."/>
            <person name="Au S.W."/>
            <person name="Jeong K.Y."/>
            <person name="Chew F.T."/>
            <person name="Hui J.H."/>
            <person name="Leung T.F."/>
            <person name="Tungtrongchitr A."/>
            <person name="Zhong N."/>
            <person name="Liu Z."/>
            <person name="Tsui S.K."/>
        </authorList>
    </citation>
    <scope>NUCLEOTIDE SEQUENCE [LARGE SCALE GENOMIC DNA]</scope>
    <source>
        <strain evidence="2">Derp</strain>
    </source>
</reference>
<organism evidence="2 3">
    <name type="scientific">Dermatophagoides pteronyssinus</name>
    <name type="common">European house dust mite</name>
    <dbReference type="NCBI Taxonomy" id="6956"/>
    <lineage>
        <taxon>Eukaryota</taxon>
        <taxon>Metazoa</taxon>
        <taxon>Ecdysozoa</taxon>
        <taxon>Arthropoda</taxon>
        <taxon>Chelicerata</taxon>
        <taxon>Arachnida</taxon>
        <taxon>Acari</taxon>
        <taxon>Acariformes</taxon>
        <taxon>Sarcoptiformes</taxon>
        <taxon>Astigmata</taxon>
        <taxon>Psoroptidia</taxon>
        <taxon>Analgoidea</taxon>
        <taxon>Pyroglyphidae</taxon>
        <taxon>Dermatophagoidinae</taxon>
        <taxon>Dermatophagoides</taxon>
    </lineage>
</organism>
<dbReference type="Proteomes" id="UP000887458">
    <property type="component" value="Unassembled WGS sequence"/>
</dbReference>
<proteinExistence type="predicted"/>
<reference evidence="2 3" key="1">
    <citation type="journal article" date="2018" name="J. Allergy Clin. Immunol.">
        <title>High-quality assembly of Dermatophagoides pteronyssinus genome and transcriptome reveals a wide range of novel allergens.</title>
        <authorList>
            <person name="Liu X.Y."/>
            <person name="Yang K.Y."/>
            <person name="Wang M.Q."/>
            <person name="Kwok J.S."/>
            <person name="Zeng X."/>
            <person name="Yang Z."/>
            <person name="Xiao X.J."/>
            <person name="Lau C.P."/>
            <person name="Li Y."/>
            <person name="Huang Z.M."/>
            <person name="Ba J.G."/>
            <person name="Yim A.K."/>
            <person name="Ouyang C.Y."/>
            <person name="Ngai S.M."/>
            <person name="Chan T.F."/>
            <person name="Leung E.L."/>
            <person name="Liu L."/>
            <person name="Liu Z.G."/>
            <person name="Tsui S.K."/>
        </authorList>
    </citation>
    <scope>NUCLEOTIDE SEQUENCE [LARGE SCALE GENOMIC DNA]</scope>
    <source>
        <strain evidence="2">Derp</strain>
    </source>
</reference>
<evidence type="ECO:0000313" key="2">
    <source>
        <dbReference type="EMBL" id="KAH9424165.1"/>
    </source>
</evidence>
<sequence>MLECPVYNFGLNKVAFFNQAKTNYITNQPSQFYMCNNNKKNHGIRFAFVNNVEPTSPRRQSQQEHFKQSSCQY</sequence>
<name>A0ABQ8JP71_DERPT</name>
<evidence type="ECO:0000313" key="3">
    <source>
        <dbReference type="Proteomes" id="UP000887458"/>
    </source>
</evidence>
<dbReference type="EMBL" id="NJHN03000029">
    <property type="protein sequence ID" value="KAH9424165.1"/>
    <property type="molecule type" value="Genomic_DNA"/>
</dbReference>
<keyword evidence="3" id="KW-1185">Reference proteome</keyword>
<evidence type="ECO:0000256" key="1">
    <source>
        <dbReference type="SAM" id="MobiDB-lite"/>
    </source>
</evidence>
<protein>
    <submittedName>
        <fullName evidence="2">Uncharacterized protein</fullName>
    </submittedName>
</protein>
<gene>
    <name evidence="2" type="ORF">DERP_004347</name>
</gene>
<accession>A0ABQ8JP71</accession>